<protein>
    <submittedName>
        <fullName evidence="1">Uncharacterized protein</fullName>
    </submittedName>
</protein>
<reference evidence="1 2" key="1">
    <citation type="journal article" date="2019" name="Stand. Genomic Sci.">
        <title>Draft Whole-Genome Sequence of a Novel Chryseobacterium viscerum Strain Isolated from Fresh Water at Dripping Springs, New Mexico.</title>
        <authorList>
            <person name="Kyndt J.A."/>
            <person name="Moore T.C."/>
        </authorList>
    </citation>
    <scope>NUCLEOTIDE SEQUENCE [LARGE SCALE GENOMIC DNA]</scope>
    <source>
        <strain evidence="1 2">DPS</strain>
    </source>
</reference>
<comment type="caution">
    <text evidence="1">The sequence shown here is derived from an EMBL/GenBank/DDBJ whole genome shotgun (WGS) entry which is preliminary data.</text>
</comment>
<evidence type="ECO:0000313" key="2">
    <source>
        <dbReference type="Proteomes" id="UP000326384"/>
    </source>
</evidence>
<evidence type="ECO:0000313" key="1">
    <source>
        <dbReference type="EMBL" id="KAB1228895.1"/>
    </source>
</evidence>
<proteinExistence type="predicted"/>
<keyword evidence="2" id="KW-1185">Reference proteome</keyword>
<sequence>MMAKEPYYTIDFTAVYCKFEVLVNDIPVIAMETEGQMSPNVPVNFGISNSGEQKIEIKLLPVTGGQYIDSRTKFEYTIKLFDVFNDKFVHEKDCGNFQFSEKEIVKKLPSLHHKSSFQAEIPYEMMKWEESRDLLSISKDTSYLNNKLDSIYKRISSLIESKQYDAFFELIKNREKNMALSMYLGNDDVKARLNSLLEDFNDGFKIMPLPEGRVLKIYGNGKLATYKKLNGEPAFFLFKEKTREELMLELMFHIPQGKEEFEVI</sequence>
<dbReference type="EMBL" id="VTPV01000015">
    <property type="protein sequence ID" value="KAB1228895.1"/>
    <property type="molecule type" value="Genomic_DNA"/>
</dbReference>
<dbReference type="RefSeq" id="WP_152291121.1">
    <property type="nucleotide sequence ID" value="NZ_VTPV01000015.1"/>
</dbReference>
<gene>
    <name evidence="1" type="ORF">F8D52_20355</name>
</gene>
<accession>A0A5N4BLC1</accession>
<organism evidence="1 2">
    <name type="scientific">Chryseobacterium viscerum</name>
    <dbReference type="NCBI Taxonomy" id="1037377"/>
    <lineage>
        <taxon>Bacteria</taxon>
        <taxon>Pseudomonadati</taxon>
        <taxon>Bacteroidota</taxon>
        <taxon>Flavobacteriia</taxon>
        <taxon>Flavobacteriales</taxon>
        <taxon>Weeksellaceae</taxon>
        <taxon>Chryseobacterium group</taxon>
        <taxon>Chryseobacterium</taxon>
    </lineage>
</organism>
<dbReference type="Proteomes" id="UP000326384">
    <property type="component" value="Unassembled WGS sequence"/>
</dbReference>
<name>A0A5N4BLC1_9FLAO</name>